<dbReference type="RefSeq" id="WP_346757371.1">
    <property type="nucleotide sequence ID" value="NZ_JAUJEB010000001.1"/>
</dbReference>
<proteinExistence type="predicted"/>
<evidence type="ECO:0000313" key="3">
    <source>
        <dbReference type="Proteomes" id="UP001172083"/>
    </source>
</evidence>
<keyword evidence="1" id="KW-0812">Transmembrane</keyword>
<dbReference type="EMBL" id="JAUJEB010000001">
    <property type="protein sequence ID" value="MDN5212046.1"/>
    <property type="molecule type" value="Genomic_DNA"/>
</dbReference>
<gene>
    <name evidence="2" type="ORF">QQ020_08285</name>
</gene>
<feature type="transmembrane region" description="Helical" evidence="1">
    <location>
        <begin position="43"/>
        <end position="65"/>
    </location>
</feature>
<evidence type="ECO:0008006" key="4">
    <source>
        <dbReference type="Google" id="ProtNLM"/>
    </source>
</evidence>
<evidence type="ECO:0000313" key="2">
    <source>
        <dbReference type="EMBL" id="MDN5212046.1"/>
    </source>
</evidence>
<feature type="transmembrane region" description="Helical" evidence="1">
    <location>
        <begin position="160"/>
        <end position="179"/>
    </location>
</feature>
<accession>A0ABT8L6I4</accession>
<keyword evidence="3" id="KW-1185">Reference proteome</keyword>
<name>A0ABT8L6I4_9BACT</name>
<evidence type="ECO:0000256" key="1">
    <source>
        <dbReference type="SAM" id="Phobius"/>
    </source>
</evidence>
<feature type="transmembrane region" description="Helical" evidence="1">
    <location>
        <begin position="128"/>
        <end position="148"/>
    </location>
</feature>
<protein>
    <recommendedName>
        <fullName evidence="4">Serine/threonine protein kinase</fullName>
    </recommendedName>
</protein>
<keyword evidence="1" id="KW-0472">Membrane</keyword>
<keyword evidence="1" id="KW-1133">Transmembrane helix</keyword>
<comment type="caution">
    <text evidence="2">The sequence shown here is derived from an EMBL/GenBank/DDBJ whole genome shotgun (WGS) entry which is preliminary data.</text>
</comment>
<reference evidence="2" key="1">
    <citation type="submission" date="2023-06" db="EMBL/GenBank/DDBJ databases">
        <title>Genomic of Agaribacillus aureum.</title>
        <authorList>
            <person name="Wang G."/>
        </authorList>
    </citation>
    <scope>NUCLEOTIDE SEQUENCE</scope>
    <source>
        <strain evidence="2">BMA12</strain>
    </source>
</reference>
<organism evidence="2 3">
    <name type="scientific">Agaribacillus aureus</name>
    <dbReference type="NCBI Taxonomy" id="3051825"/>
    <lineage>
        <taxon>Bacteria</taxon>
        <taxon>Pseudomonadati</taxon>
        <taxon>Bacteroidota</taxon>
        <taxon>Cytophagia</taxon>
        <taxon>Cytophagales</taxon>
        <taxon>Splendidivirgaceae</taxon>
        <taxon>Agaribacillus</taxon>
    </lineage>
</organism>
<sequence length="220" mass="25594">MELSELKNTWLAYEKKLDRTWKLNLQLLRTTNLDKARSKIQRLTWIVGTTLAFYLLSSLFLLFFSIQHITIIHMAAAGIILTVWSLAIAIGAMQQLALINQLDYAAPVTTLQKKLEVLRLIVLKYFRLAIWILPFYMAFQIVSAEVLFGYDIIKQAKENWLIWQAGLSIAFIPLTIWLHQKLNPKNMHKSWMKKVLKGNGSQITEAIEFIREIEKFEKEA</sequence>
<dbReference type="Proteomes" id="UP001172083">
    <property type="component" value="Unassembled WGS sequence"/>
</dbReference>
<feature type="transmembrane region" description="Helical" evidence="1">
    <location>
        <begin position="71"/>
        <end position="92"/>
    </location>
</feature>